<gene>
    <name evidence="1" type="ORF">MUN86_29380</name>
</gene>
<reference evidence="1" key="1">
    <citation type="submission" date="2022-04" db="EMBL/GenBank/DDBJ databases">
        <title>Hymenobacter sp. isolated from the air.</title>
        <authorList>
            <person name="Won M."/>
            <person name="Lee C.-M."/>
            <person name="Woen H.-Y."/>
            <person name="Kwon S.-W."/>
        </authorList>
    </citation>
    <scope>NUCLEOTIDE SEQUENCE</scope>
    <source>
        <strain evidence="1">5420S-77</strain>
        <plasmid evidence="1">unnamed6</plasmid>
    </source>
</reference>
<proteinExistence type="predicted"/>
<keyword evidence="2" id="KW-1185">Reference proteome</keyword>
<geneLocation type="plasmid" evidence="1 2">
    <name>unnamed6</name>
</geneLocation>
<dbReference type="EMBL" id="CP095067">
    <property type="protein sequence ID" value="UOQ69618.1"/>
    <property type="molecule type" value="Genomic_DNA"/>
</dbReference>
<accession>A0ABY4GFF9</accession>
<sequence>MGFYFDGGAKAACSSAYPLYRYLSCFVMALLSSARLRRNLERLQQLHFLPATEFSELELLEILAATIEDLHSLYPAHIPETKQYALLQQLAVLDLIQESQAKDAFFLTFPANWHSAQQALLQAIEFALAHAVRPATPSTKPNSRAQN</sequence>
<organism evidence="1 2">
    <name type="scientific">Hymenobacter volaticus</name>
    <dbReference type="NCBI Taxonomy" id="2932254"/>
    <lineage>
        <taxon>Bacteria</taxon>
        <taxon>Pseudomonadati</taxon>
        <taxon>Bacteroidota</taxon>
        <taxon>Cytophagia</taxon>
        <taxon>Cytophagales</taxon>
        <taxon>Hymenobacteraceae</taxon>
        <taxon>Hymenobacter</taxon>
    </lineage>
</organism>
<keyword evidence="1" id="KW-0614">Plasmid</keyword>
<name>A0ABY4GFF9_9BACT</name>
<dbReference type="Proteomes" id="UP000830401">
    <property type="component" value="Plasmid unnamed6"/>
</dbReference>
<evidence type="ECO:0000313" key="2">
    <source>
        <dbReference type="Proteomes" id="UP000830401"/>
    </source>
</evidence>
<evidence type="ECO:0000313" key="1">
    <source>
        <dbReference type="EMBL" id="UOQ69618.1"/>
    </source>
</evidence>
<protein>
    <submittedName>
        <fullName evidence="1">Uncharacterized protein</fullName>
    </submittedName>
</protein>
<dbReference type="RefSeq" id="WP_245127464.1">
    <property type="nucleotide sequence ID" value="NZ_CP095067.1"/>
</dbReference>